<name>A0A8S5PH48_9CAUD</name>
<organism evidence="1">
    <name type="scientific">Siphoviridae sp. ctLOE2</name>
    <dbReference type="NCBI Taxonomy" id="2825454"/>
    <lineage>
        <taxon>Viruses</taxon>
        <taxon>Duplodnaviria</taxon>
        <taxon>Heunggongvirae</taxon>
        <taxon>Uroviricota</taxon>
        <taxon>Caudoviricetes</taxon>
    </lineage>
</organism>
<protein>
    <submittedName>
        <fullName evidence="1">Uncharacterized protein</fullName>
    </submittedName>
</protein>
<reference evidence="1" key="1">
    <citation type="journal article" date="2021" name="Proc. Natl. Acad. Sci. U.S.A.">
        <title>A Catalog of Tens of Thousands of Viruses from Human Metagenomes Reveals Hidden Associations with Chronic Diseases.</title>
        <authorList>
            <person name="Tisza M.J."/>
            <person name="Buck C.B."/>
        </authorList>
    </citation>
    <scope>NUCLEOTIDE SEQUENCE</scope>
    <source>
        <strain evidence="1">CtLOE2</strain>
    </source>
</reference>
<evidence type="ECO:0000313" key="1">
    <source>
        <dbReference type="EMBL" id="DAE05508.1"/>
    </source>
</evidence>
<accession>A0A8S5PH48</accession>
<dbReference type="EMBL" id="BK015411">
    <property type="protein sequence ID" value="DAE05508.1"/>
    <property type="molecule type" value="Genomic_DNA"/>
</dbReference>
<proteinExistence type="predicted"/>
<sequence length="201" mass="23600">MNRVDTKKLYLGVYTTDGKHIPIRIITLIKTQDNKWKGCIRKSNISEKCDLDDVAFYTFNSKAIRRKSVRKNPDNIGFVITDYDMKDLTYDSSSFHEYELREVDNILMNTTWDHFSDEVYAKEEFKRSEYVVDSKLPYERSIDGIPHWGYCMEAKILGPSEKYPGCTVLQRKYALIDEEFAKSIIFSYCKESLDDNYLLEG</sequence>